<keyword evidence="4 5" id="KW-0472">Membrane</keyword>
<dbReference type="InterPro" id="IPR000412">
    <property type="entry name" value="ABC_2_transport"/>
</dbReference>
<dbReference type="KEGG" id="lpil:LIP_0499"/>
<keyword evidence="5" id="KW-1003">Cell membrane</keyword>
<dbReference type="PRINTS" id="PR00164">
    <property type="entry name" value="ABC2TRNSPORT"/>
</dbReference>
<keyword evidence="8" id="KW-1185">Reference proteome</keyword>
<protein>
    <recommendedName>
        <fullName evidence="5">Transport permease protein</fullName>
    </recommendedName>
</protein>
<evidence type="ECO:0000256" key="2">
    <source>
        <dbReference type="ARBA" id="ARBA00022692"/>
    </source>
</evidence>
<comment type="subcellular location">
    <subcellularLocation>
        <location evidence="5">Cell membrane</location>
        <topology evidence="5">Multi-pass membrane protein</topology>
    </subcellularLocation>
    <subcellularLocation>
        <location evidence="1">Membrane</location>
        <topology evidence="1">Multi-pass membrane protein</topology>
    </subcellularLocation>
</comment>
<proteinExistence type="inferred from homology"/>
<feature type="transmembrane region" description="Helical" evidence="5">
    <location>
        <begin position="100"/>
        <end position="122"/>
    </location>
</feature>
<dbReference type="Pfam" id="PF01061">
    <property type="entry name" value="ABC2_membrane"/>
    <property type="match status" value="1"/>
</dbReference>
<evidence type="ECO:0000256" key="3">
    <source>
        <dbReference type="ARBA" id="ARBA00022989"/>
    </source>
</evidence>
<keyword evidence="5" id="KW-0813">Transport</keyword>
<sequence length="247" mass="26857">MSAFRALLAMHLRLYLREPMGAFFTLVFPPAILVLFGVIYGNDPSPLFGGRGTIDVMVPAYLAMVVGTVGFFSVPVGTGSMREKGILRRFWATPLRPGTYLAADVTSDFLMTLAGVVLLIIVGRLVFDMRFDGVWWSAAAGFLLSAGAFLALGYLLASLASSSRTAMIAGMTLFYPMLFLSGATIPLEVMPARVQAWAAYLPLHYVVRLMRALWAGGRWSDQVLSVAVLAGILVVSTAVSARFFRWE</sequence>
<accession>A0A0K2SGW5</accession>
<dbReference type="STRING" id="1555112.LIP_0499"/>
<reference evidence="8" key="2">
    <citation type="journal article" date="2016" name="Int. J. Syst. Evol. Microbiol.">
        <title>Complete genome sequence and cell structure of Limnochorda pilosa, a Gram-negative spore-former within the phylum Firmicutes.</title>
        <authorList>
            <person name="Watanabe M."/>
            <person name="Kojima H."/>
            <person name="Fukui M."/>
        </authorList>
    </citation>
    <scope>NUCLEOTIDE SEQUENCE [LARGE SCALE GENOMIC DNA]</scope>
    <source>
        <strain evidence="8">HC45</strain>
    </source>
</reference>
<dbReference type="GO" id="GO:0043190">
    <property type="term" value="C:ATP-binding cassette (ABC) transporter complex"/>
    <property type="evidence" value="ECO:0007669"/>
    <property type="project" value="InterPro"/>
</dbReference>
<dbReference type="EMBL" id="AP014924">
    <property type="protein sequence ID" value="BAS26356.1"/>
    <property type="molecule type" value="Genomic_DNA"/>
</dbReference>
<dbReference type="OrthoDB" id="9774758at2"/>
<feature type="transmembrane region" description="Helical" evidence="5">
    <location>
        <begin position="168"/>
        <end position="187"/>
    </location>
</feature>
<gene>
    <name evidence="7" type="ORF">LIP_0499</name>
</gene>
<dbReference type="PANTHER" id="PTHR43027:SF2">
    <property type="entry name" value="TRANSPORT PERMEASE PROTEIN"/>
    <property type="match status" value="1"/>
</dbReference>
<feature type="transmembrane region" description="Helical" evidence="5">
    <location>
        <begin position="21"/>
        <end position="40"/>
    </location>
</feature>
<evidence type="ECO:0000313" key="7">
    <source>
        <dbReference type="EMBL" id="BAS26356.1"/>
    </source>
</evidence>
<dbReference type="InterPro" id="IPR052902">
    <property type="entry name" value="ABC-2_transporter"/>
</dbReference>
<feature type="transmembrane region" description="Helical" evidence="5">
    <location>
        <begin position="223"/>
        <end position="244"/>
    </location>
</feature>
<dbReference type="GO" id="GO:0140359">
    <property type="term" value="F:ABC-type transporter activity"/>
    <property type="evidence" value="ECO:0007669"/>
    <property type="project" value="InterPro"/>
</dbReference>
<keyword evidence="3 5" id="KW-1133">Transmembrane helix</keyword>
<dbReference type="AlphaFoldDB" id="A0A0K2SGW5"/>
<dbReference type="PROSITE" id="PS51012">
    <property type="entry name" value="ABC_TM2"/>
    <property type="match status" value="1"/>
</dbReference>
<dbReference type="PANTHER" id="PTHR43027">
    <property type="entry name" value="DOXORUBICIN RESISTANCE ABC TRANSPORTER PERMEASE PROTEIN DRRC-RELATED"/>
    <property type="match status" value="1"/>
</dbReference>
<dbReference type="RefSeq" id="WP_068133833.1">
    <property type="nucleotide sequence ID" value="NZ_AP014924.1"/>
</dbReference>
<evidence type="ECO:0000259" key="6">
    <source>
        <dbReference type="PROSITE" id="PS51012"/>
    </source>
</evidence>
<dbReference type="InterPro" id="IPR013525">
    <property type="entry name" value="ABC2_TM"/>
</dbReference>
<dbReference type="InterPro" id="IPR047817">
    <property type="entry name" value="ABC2_TM_bact-type"/>
</dbReference>
<evidence type="ECO:0000313" key="8">
    <source>
        <dbReference type="Proteomes" id="UP000065807"/>
    </source>
</evidence>
<organism evidence="7 8">
    <name type="scientific">Limnochorda pilosa</name>
    <dbReference type="NCBI Taxonomy" id="1555112"/>
    <lineage>
        <taxon>Bacteria</taxon>
        <taxon>Bacillati</taxon>
        <taxon>Bacillota</taxon>
        <taxon>Limnochordia</taxon>
        <taxon>Limnochordales</taxon>
        <taxon>Limnochordaceae</taxon>
        <taxon>Limnochorda</taxon>
    </lineage>
</organism>
<keyword evidence="2 5" id="KW-0812">Transmembrane</keyword>
<reference evidence="8" key="1">
    <citation type="submission" date="2015-07" db="EMBL/GenBank/DDBJ databases">
        <title>Complete genome sequence and phylogenetic analysis of Limnochorda pilosa.</title>
        <authorList>
            <person name="Watanabe M."/>
            <person name="Kojima H."/>
            <person name="Fukui M."/>
        </authorList>
    </citation>
    <scope>NUCLEOTIDE SEQUENCE [LARGE SCALE GENOMIC DNA]</scope>
    <source>
        <strain evidence="8">HC45</strain>
    </source>
</reference>
<comment type="similarity">
    <text evidence="5">Belongs to the ABC-2 integral membrane protein family.</text>
</comment>
<dbReference type="Proteomes" id="UP000065807">
    <property type="component" value="Chromosome"/>
</dbReference>
<feature type="transmembrane region" description="Helical" evidence="5">
    <location>
        <begin position="60"/>
        <end position="79"/>
    </location>
</feature>
<feature type="domain" description="ABC transmembrane type-2" evidence="6">
    <location>
        <begin position="20"/>
        <end position="247"/>
    </location>
</feature>
<dbReference type="PIRSF" id="PIRSF006648">
    <property type="entry name" value="DrrB"/>
    <property type="match status" value="1"/>
</dbReference>
<feature type="transmembrane region" description="Helical" evidence="5">
    <location>
        <begin position="134"/>
        <end position="156"/>
    </location>
</feature>
<evidence type="ECO:0000256" key="5">
    <source>
        <dbReference type="RuleBase" id="RU361157"/>
    </source>
</evidence>
<evidence type="ECO:0000256" key="4">
    <source>
        <dbReference type="ARBA" id="ARBA00023136"/>
    </source>
</evidence>
<evidence type="ECO:0000256" key="1">
    <source>
        <dbReference type="ARBA" id="ARBA00004141"/>
    </source>
</evidence>
<name>A0A0K2SGW5_LIMPI</name>